<comment type="caution">
    <text evidence="6">The sequence shown here is derived from an EMBL/GenBank/DDBJ whole genome shotgun (WGS) entry which is preliminary data.</text>
</comment>
<evidence type="ECO:0000256" key="2">
    <source>
        <dbReference type="ARBA" id="ARBA00022801"/>
    </source>
</evidence>
<keyword evidence="7" id="KW-1185">Reference proteome</keyword>
<dbReference type="InterPro" id="IPR000157">
    <property type="entry name" value="TIR_dom"/>
</dbReference>
<dbReference type="FunFam" id="3.40.50.10140:FF:000007">
    <property type="entry name" value="Disease resistance protein (TIR-NBS-LRR class)"/>
    <property type="match status" value="1"/>
</dbReference>
<evidence type="ECO:0000256" key="1">
    <source>
        <dbReference type="ARBA" id="ARBA00011982"/>
    </source>
</evidence>
<dbReference type="SMART" id="SM00255">
    <property type="entry name" value="TIR"/>
    <property type="match status" value="1"/>
</dbReference>
<evidence type="ECO:0000259" key="5">
    <source>
        <dbReference type="PROSITE" id="PS50104"/>
    </source>
</evidence>
<feature type="domain" description="TIR" evidence="5">
    <location>
        <begin position="20"/>
        <end position="171"/>
    </location>
</feature>
<dbReference type="PANTHER" id="PTHR32009">
    <property type="entry name" value="TMV RESISTANCE PROTEIN N-LIKE"/>
    <property type="match status" value="1"/>
</dbReference>
<dbReference type="EMBL" id="JAVXUO010002396">
    <property type="protein sequence ID" value="KAK2973595.1"/>
    <property type="molecule type" value="Genomic_DNA"/>
</dbReference>
<dbReference type="InterPro" id="IPR035897">
    <property type="entry name" value="Toll_tir_struct_dom_sf"/>
</dbReference>
<dbReference type="EC" id="3.2.2.6" evidence="1"/>
<dbReference type="SUPFAM" id="SSF52200">
    <property type="entry name" value="Toll/Interleukin receptor TIR domain"/>
    <property type="match status" value="1"/>
</dbReference>
<proteinExistence type="predicted"/>
<dbReference type="Pfam" id="PF01582">
    <property type="entry name" value="TIR"/>
    <property type="match status" value="1"/>
</dbReference>
<sequence>MASAGGQEASSSTSKCTSTSGYDVFLSFSGKDIRKTFLDYLYTALVEAGFQTFRDDEEIEKTKNINSELEKAIQQSRSSIVVFSKNYASSKWCLDELVMIVERRRRTPQFVLLPVFYHVDPSHVRNQTGSLAAAFAGHVKCFAEEQIQGWRKALREVAELAGMVLVNQANG</sequence>
<keyword evidence="3" id="KW-0520">NAD</keyword>
<dbReference type="Gene3D" id="3.40.50.10140">
    <property type="entry name" value="Toll/interleukin-1 receptor homology (TIR) domain"/>
    <property type="match status" value="1"/>
</dbReference>
<organism evidence="6 7">
    <name type="scientific">Escallonia rubra</name>
    <dbReference type="NCBI Taxonomy" id="112253"/>
    <lineage>
        <taxon>Eukaryota</taxon>
        <taxon>Viridiplantae</taxon>
        <taxon>Streptophyta</taxon>
        <taxon>Embryophyta</taxon>
        <taxon>Tracheophyta</taxon>
        <taxon>Spermatophyta</taxon>
        <taxon>Magnoliopsida</taxon>
        <taxon>eudicotyledons</taxon>
        <taxon>Gunneridae</taxon>
        <taxon>Pentapetalae</taxon>
        <taxon>asterids</taxon>
        <taxon>campanulids</taxon>
        <taxon>Escalloniales</taxon>
        <taxon>Escalloniaceae</taxon>
        <taxon>Escallonia</taxon>
    </lineage>
</organism>
<comment type="catalytic activity">
    <reaction evidence="4">
        <text>NAD(+) + H2O = ADP-D-ribose + nicotinamide + H(+)</text>
        <dbReference type="Rhea" id="RHEA:16301"/>
        <dbReference type="ChEBI" id="CHEBI:15377"/>
        <dbReference type="ChEBI" id="CHEBI:15378"/>
        <dbReference type="ChEBI" id="CHEBI:17154"/>
        <dbReference type="ChEBI" id="CHEBI:57540"/>
        <dbReference type="ChEBI" id="CHEBI:57967"/>
        <dbReference type="EC" id="3.2.2.6"/>
    </reaction>
    <physiologicalReaction direction="left-to-right" evidence="4">
        <dbReference type="Rhea" id="RHEA:16302"/>
    </physiologicalReaction>
</comment>
<evidence type="ECO:0000313" key="7">
    <source>
        <dbReference type="Proteomes" id="UP001187471"/>
    </source>
</evidence>
<gene>
    <name evidence="6" type="ORF">RJ640_003117</name>
</gene>
<protein>
    <recommendedName>
        <fullName evidence="1">ADP-ribosyl cyclase/cyclic ADP-ribose hydrolase</fullName>
        <ecNumber evidence="1">3.2.2.6</ecNumber>
    </recommendedName>
</protein>
<evidence type="ECO:0000256" key="4">
    <source>
        <dbReference type="ARBA" id="ARBA00047304"/>
    </source>
</evidence>
<dbReference type="PROSITE" id="PS50104">
    <property type="entry name" value="TIR"/>
    <property type="match status" value="1"/>
</dbReference>
<reference evidence="6" key="1">
    <citation type="submission" date="2022-12" db="EMBL/GenBank/DDBJ databases">
        <title>Draft genome assemblies for two species of Escallonia (Escalloniales).</title>
        <authorList>
            <person name="Chanderbali A."/>
            <person name="Dervinis C."/>
            <person name="Anghel I."/>
            <person name="Soltis D."/>
            <person name="Soltis P."/>
            <person name="Zapata F."/>
        </authorList>
    </citation>
    <scope>NUCLEOTIDE SEQUENCE</scope>
    <source>
        <strain evidence="6">UCBG92.1500</strain>
        <tissue evidence="6">Leaf</tissue>
    </source>
</reference>
<evidence type="ECO:0000313" key="6">
    <source>
        <dbReference type="EMBL" id="KAK2973595.1"/>
    </source>
</evidence>
<dbReference type="GO" id="GO:0007165">
    <property type="term" value="P:signal transduction"/>
    <property type="evidence" value="ECO:0007669"/>
    <property type="project" value="InterPro"/>
</dbReference>
<accession>A0AA88R1D8</accession>
<name>A0AA88R1D8_9ASTE</name>
<dbReference type="PANTHER" id="PTHR32009:SF39">
    <property type="entry name" value="TIR DOMAIN-CONTAINING PROTEIN"/>
    <property type="match status" value="1"/>
</dbReference>
<evidence type="ECO:0000256" key="3">
    <source>
        <dbReference type="ARBA" id="ARBA00023027"/>
    </source>
</evidence>
<keyword evidence="2" id="KW-0378">Hydrolase</keyword>
<dbReference type="AlphaFoldDB" id="A0AA88R1D8"/>
<dbReference type="Proteomes" id="UP001187471">
    <property type="component" value="Unassembled WGS sequence"/>
</dbReference>
<dbReference type="GO" id="GO:0061809">
    <property type="term" value="F:NAD+ nucleosidase activity, cyclic ADP-ribose generating"/>
    <property type="evidence" value="ECO:0007669"/>
    <property type="project" value="UniProtKB-EC"/>
</dbReference>